<keyword evidence="1" id="KW-1133">Transmembrane helix</keyword>
<dbReference type="AlphaFoldDB" id="A0A2P4UNK1"/>
<feature type="transmembrane region" description="Helical" evidence="1">
    <location>
        <begin position="93"/>
        <end position="112"/>
    </location>
</feature>
<gene>
    <name evidence="2" type="ORF">BTM25_10370</name>
</gene>
<dbReference type="EMBL" id="MTBP01000001">
    <property type="protein sequence ID" value="POM26634.1"/>
    <property type="molecule type" value="Genomic_DNA"/>
</dbReference>
<organism evidence="2 3">
    <name type="scientific">Actinomadura rubteroloni</name>
    <dbReference type="NCBI Taxonomy" id="1926885"/>
    <lineage>
        <taxon>Bacteria</taxon>
        <taxon>Bacillati</taxon>
        <taxon>Actinomycetota</taxon>
        <taxon>Actinomycetes</taxon>
        <taxon>Streptosporangiales</taxon>
        <taxon>Thermomonosporaceae</taxon>
        <taxon>Actinomadura</taxon>
    </lineage>
</organism>
<feature type="transmembrane region" description="Helical" evidence="1">
    <location>
        <begin position="60"/>
        <end position="81"/>
    </location>
</feature>
<feature type="transmembrane region" description="Helical" evidence="1">
    <location>
        <begin position="27"/>
        <end position="48"/>
    </location>
</feature>
<keyword evidence="1" id="KW-0812">Transmembrane</keyword>
<evidence type="ECO:0000313" key="3">
    <source>
        <dbReference type="Proteomes" id="UP000242367"/>
    </source>
</evidence>
<evidence type="ECO:0000313" key="2">
    <source>
        <dbReference type="EMBL" id="POM26634.1"/>
    </source>
</evidence>
<comment type="caution">
    <text evidence="2">The sequence shown here is derived from an EMBL/GenBank/DDBJ whole genome shotgun (WGS) entry which is preliminary data.</text>
</comment>
<reference evidence="2 3" key="1">
    <citation type="journal article" date="2017" name="Chemistry">
        <title>Isolation, Biosynthesis and Chemical Modifications of Rubterolones A-F: Rare Tropolone Alkaloids from Actinomadura sp. 5-2.</title>
        <authorList>
            <person name="Guo H."/>
            <person name="Benndorf R."/>
            <person name="Leichnitz D."/>
            <person name="Klassen J.L."/>
            <person name="Vollmers J."/>
            <person name="Gorls H."/>
            <person name="Steinacker M."/>
            <person name="Weigel C."/>
            <person name="Dahse H.M."/>
            <person name="Kaster A.K."/>
            <person name="de Beer Z.W."/>
            <person name="Poulsen M."/>
            <person name="Beemelmanns C."/>
        </authorList>
    </citation>
    <scope>NUCLEOTIDE SEQUENCE [LARGE SCALE GENOMIC DNA]</scope>
    <source>
        <strain evidence="2 3">5-2</strain>
    </source>
</reference>
<keyword evidence="1" id="KW-0472">Membrane</keyword>
<dbReference type="Proteomes" id="UP000242367">
    <property type="component" value="Unassembled WGS sequence"/>
</dbReference>
<protein>
    <submittedName>
        <fullName evidence="2">Uncharacterized protein</fullName>
    </submittedName>
</protein>
<keyword evidence="3" id="KW-1185">Reference proteome</keyword>
<dbReference type="RefSeq" id="WP_235828247.1">
    <property type="nucleotide sequence ID" value="NZ_MTBP01000001.1"/>
</dbReference>
<proteinExistence type="predicted"/>
<evidence type="ECO:0000256" key="1">
    <source>
        <dbReference type="SAM" id="Phobius"/>
    </source>
</evidence>
<name>A0A2P4UNK1_9ACTN</name>
<accession>A0A2P4UNK1</accession>
<sequence length="147" mass="15506">MTRRHCPASGAAPTMGRMNATAALRAARLLTALYLGLCVLTLAAAVLLRHHAALVTDAVWTRGALVTLSAVVTFAAAVRAARGSRPAYRRLRIISTVMLAAIVVIVALPGLFPLWMRIEQSACGLLLLGVVALVNRAPVRSLFAAAR</sequence>